<protein>
    <recommendedName>
        <fullName evidence="5">Small secreted hydrophilic protein</fullName>
    </recommendedName>
</protein>
<keyword evidence="2" id="KW-0732">Signal</keyword>
<feature type="compositionally biased region" description="Acidic residues" evidence="1">
    <location>
        <begin position="68"/>
        <end position="99"/>
    </location>
</feature>
<evidence type="ECO:0000256" key="2">
    <source>
        <dbReference type="SAM" id="SignalP"/>
    </source>
</evidence>
<gene>
    <name evidence="3" type="ORF">UA74_21830</name>
</gene>
<evidence type="ECO:0000313" key="4">
    <source>
        <dbReference type="Proteomes" id="UP000185511"/>
    </source>
</evidence>
<reference evidence="4" key="1">
    <citation type="submission" date="2016-06" db="EMBL/GenBank/DDBJ databases">
        <title>Complete genome sequence of Actinoalloteichus fjordicus DSM 46855 (=ADI127-17), type strain of the new species Actinoalloteichus fjordicus.</title>
        <authorList>
            <person name="Ruckert C."/>
            <person name="Nouioui I."/>
            <person name="Willmese J."/>
            <person name="van Wezel G."/>
            <person name="Klenk H.-P."/>
            <person name="Kalinowski J."/>
            <person name="Zotchev S.B."/>
        </authorList>
    </citation>
    <scope>NUCLEOTIDE SEQUENCE [LARGE SCALE GENOMIC DNA]</scope>
    <source>
        <strain evidence="4">ADI127-7</strain>
    </source>
</reference>
<proteinExistence type="predicted"/>
<sequence>MSRSSTVLSLVAALALPLCAVATISLLDRPTEPPPHPHVVRIGESYSSPSAAAESAPEGGSGERPAPPEDDDAGSSDADDAPGSADGDDASGGPDDDDASGGPDEPGPTRLPPPPPVDADDDDDDRPDSDDDDDDDDDDD</sequence>
<dbReference type="AlphaFoldDB" id="A0AAC9PTQ1"/>
<dbReference type="Proteomes" id="UP000185511">
    <property type="component" value="Chromosome"/>
</dbReference>
<dbReference type="EMBL" id="CP016076">
    <property type="protein sequence ID" value="APU16388.1"/>
    <property type="molecule type" value="Genomic_DNA"/>
</dbReference>
<name>A0AAC9PTQ1_9PSEU</name>
<feature type="compositionally biased region" description="Pro residues" evidence="1">
    <location>
        <begin position="105"/>
        <end position="117"/>
    </location>
</feature>
<feature type="compositionally biased region" description="Acidic residues" evidence="1">
    <location>
        <begin position="118"/>
        <end position="140"/>
    </location>
</feature>
<feature type="region of interest" description="Disordered" evidence="1">
    <location>
        <begin position="27"/>
        <end position="140"/>
    </location>
</feature>
<feature type="signal peptide" evidence="2">
    <location>
        <begin position="1"/>
        <end position="20"/>
    </location>
</feature>
<accession>A0AAC9PTQ1</accession>
<keyword evidence="4" id="KW-1185">Reference proteome</keyword>
<evidence type="ECO:0000256" key="1">
    <source>
        <dbReference type="SAM" id="MobiDB-lite"/>
    </source>
</evidence>
<feature type="compositionally biased region" description="Low complexity" evidence="1">
    <location>
        <begin position="43"/>
        <end position="58"/>
    </location>
</feature>
<feature type="chain" id="PRO_5041959015" description="Small secreted hydrophilic protein" evidence="2">
    <location>
        <begin position="21"/>
        <end position="140"/>
    </location>
</feature>
<dbReference type="RefSeq" id="WP_075765326.1">
    <property type="nucleotide sequence ID" value="NZ_CP016076.1"/>
</dbReference>
<evidence type="ECO:0008006" key="5">
    <source>
        <dbReference type="Google" id="ProtNLM"/>
    </source>
</evidence>
<organism evidence="3 4">
    <name type="scientific">Actinoalloteichus fjordicus</name>
    <dbReference type="NCBI Taxonomy" id="1612552"/>
    <lineage>
        <taxon>Bacteria</taxon>
        <taxon>Bacillati</taxon>
        <taxon>Actinomycetota</taxon>
        <taxon>Actinomycetes</taxon>
        <taxon>Pseudonocardiales</taxon>
        <taxon>Pseudonocardiaceae</taxon>
        <taxon>Actinoalloteichus</taxon>
    </lineage>
</organism>
<dbReference type="KEGG" id="acad:UA74_21830"/>
<evidence type="ECO:0000313" key="3">
    <source>
        <dbReference type="EMBL" id="APU16388.1"/>
    </source>
</evidence>